<evidence type="ECO:0000313" key="2">
    <source>
        <dbReference type="EMBL" id="EOW87517.1"/>
    </source>
</evidence>
<evidence type="ECO:0000313" key="3">
    <source>
        <dbReference type="Proteomes" id="UP000014113"/>
    </source>
</evidence>
<sequence>MALNAKQRETRALAEQILTVLGKDYDEELDKFHNEIVSENISFIMKALNKYKNVEKKERGTNEQIFPSNTKEENKIYND</sequence>
<accession>S1NER6</accession>
<protein>
    <submittedName>
        <fullName evidence="2">Uncharacterized protein</fullName>
    </submittedName>
</protein>
<evidence type="ECO:0000256" key="1">
    <source>
        <dbReference type="SAM" id="MobiDB-lite"/>
    </source>
</evidence>
<name>S1NER6_9ENTE</name>
<organism evidence="2 3">
    <name type="scientific">Enterococcus columbae DSM 7374 = ATCC 51263</name>
    <dbReference type="NCBI Taxonomy" id="1121865"/>
    <lineage>
        <taxon>Bacteria</taxon>
        <taxon>Bacillati</taxon>
        <taxon>Bacillota</taxon>
        <taxon>Bacilli</taxon>
        <taxon>Lactobacillales</taxon>
        <taxon>Enterococcaceae</taxon>
        <taxon>Enterococcus</taxon>
    </lineage>
</organism>
<dbReference type="RefSeq" id="WP_016182806.1">
    <property type="nucleotide sequence ID" value="NZ_JXKI01000006.1"/>
</dbReference>
<reference evidence="2 3" key="1">
    <citation type="submission" date="2013-03" db="EMBL/GenBank/DDBJ databases">
        <title>The Genome Sequence of Enterococcus columbae ATCC_51263 (PacBio/Illumina hybrid assembly).</title>
        <authorList>
            <consortium name="The Broad Institute Genomics Platform"/>
            <consortium name="The Broad Institute Genome Sequencing Center for Infectious Disease"/>
            <person name="Earl A."/>
            <person name="Russ C."/>
            <person name="Gilmore M."/>
            <person name="Surin D."/>
            <person name="Walker B."/>
            <person name="Young S."/>
            <person name="Zeng Q."/>
            <person name="Gargeya S."/>
            <person name="Fitzgerald M."/>
            <person name="Haas B."/>
            <person name="Abouelleil A."/>
            <person name="Allen A.W."/>
            <person name="Alvarado L."/>
            <person name="Arachchi H.M."/>
            <person name="Berlin A.M."/>
            <person name="Chapman S.B."/>
            <person name="Gainer-Dewar J."/>
            <person name="Goldberg J."/>
            <person name="Griggs A."/>
            <person name="Gujja S."/>
            <person name="Hansen M."/>
            <person name="Howarth C."/>
            <person name="Imamovic A."/>
            <person name="Ireland A."/>
            <person name="Larimer J."/>
            <person name="McCowan C."/>
            <person name="Murphy C."/>
            <person name="Pearson M."/>
            <person name="Poon T.W."/>
            <person name="Priest M."/>
            <person name="Roberts A."/>
            <person name="Saif S."/>
            <person name="Shea T."/>
            <person name="Sisk P."/>
            <person name="Sykes S."/>
            <person name="Wortman J."/>
            <person name="Nusbaum C."/>
            <person name="Birren B."/>
        </authorList>
    </citation>
    <scope>NUCLEOTIDE SEQUENCE [LARGE SCALE GENOMIC DNA]</scope>
    <source>
        <strain evidence="2 3">ATCC 51263</strain>
    </source>
</reference>
<dbReference type="EMBL" id="ASWJ01000003">
    <property type="protein sequence ID" value="EOW87517.1"/>
    <property type="molecule type" value="Genomic_DNA"/>
</dbReference>
<dbReference type="PATRIC" id="fig|1121865.3.peg.633"/>
<feature type="compositionally biased region" description="Basic and acidic residues" evidence="1">
    <location>
        <begin position="70"/>
        <end position="79"/>
    </location>
</feature>
<proteinExistence type="predicted"/>
<dbReference type="Proteomes" id="UP000014113">
    <property type="component" value="Unassembled WGS sequence"/>
</dbReference>
<comment type="caution">
    <text evidence="2">The sequence shown here is derived from an EMBL/GenBank/DDBJ whole genome shotgun (WGS) entry which is preliminary data.</text>
</comment>
<gene>
    <name evidence="2" type="ORF">I568_00561</name>
</gene>
<dbReference type="AlphaFoldDB" id="S1NER6"/>
<keyword evidence="3" id="KW-1185">Reference proteome</keyword>
<dbReference type="STRING" id="1121865.OMW_00643"/>
<feature type="region of interest" description="Disordered" evidence="1">
    <location>
        <begin position="58"/>
        <end position="79"/>
    </location>
</feature>